<feature type="region of interest" description="Disordered" evidence="1">
    <location>
        <begin position="1"/>
        <end position="74"/>
    </location>
</feature>
<evidence type="ECO:0000256" key="1">
    <source>
        <dbReference type="SAM" id="MobiDB-lite"/>
    </source>
</evidence>
<evidence type="ECO:0000313" key="3">
    <source>
        <dbReference type="Proteomes" id="UP000016743"/>
    </source>
</evidence>
<dbReference type="HOGENOM" id="CLU_2683343_0_0_11"/>
<organism evidence="2 3">
    <name type="scientific">Leifsonia xyli subsp. cynodontis DSM 46306</name>
    <dbReference type="NCBI Taxonomy" id="1389489"/>
    <lineage>
        <taxon>Bacteria</taxon>
        <taxon>Bacillati</taxon>
        <taxon>Actinomycetota</taxon>
        <taxon>Actinomycetes</taxon>
        <taxon>Micrococcales</taxon>
        <taxon>Microbacteriaceae</taxon>
        <taxon>Leifsonia</taxon>
    </lineage>
</organism>
<name>U3PAR2_LEIXC</name>
<gene>
    <name evidence="2" type="ORF">O159_27430</name>
</gene>
<sequence length="74" mass="7984">MSTPDDKASAARENLEGGYTEANDEGPHKRTIHGQYTETEGVTPDSDVEGSYTDAEEAADAPDGDYTEGDYREP</sequence>
<reference evidence="2 3" key="1">
    <citation type="journal article" date="2013" name="Genome Announc.">
        <title>Complete Genome Sequence of Leifsonia xyli subsp. cynodontis Strain DSM46306, a Gram-Positive Bacterial Pathogen of Grasses.</title>
        <authorList>
            <person name="Monteiro-Vitorello C.B."/>
            <person name="Zerillo M.M."/>
            <person name="Van Sluys M.A."/>
            <person name="Camargo L.E."/>
            <person name="Kitajima J.P."/>
        </authorList>
    </citation>
    <scope>NUCLEOTIDE SEQUENCE [LARGE SCALE GENOMIC DNA]</scope>
    <source>
        <strain evidence="2 3">DSM 46306</strain>
    </source>
</reference>
<dbReference type="KEGG" id="lxy:O159_27430"/>
<protein>
    <submittedName>
        <fullName evidence="2">Uncharacterized protein</fullName>
    </submittedName>
</protein>
<evidence type="ECO:0000313" key="2">
    <source>
        <dbReference type="EMBL" id="AGW42634.1"/>
    </source>
</evidence>
<dbReference type="OrthoDB" id="4980659at2"/>
<feature type="compositionally biased region" description="Basic and acidic residues" evidence="1">
    <location>
        <begin position="1"/>
        <end position="15"/>
    </location>
</feature>
<dbReference type="EMBL" id="CP006734">
    <property type="protein sequence ID" value="AGW42634.1"/>
    <property type="molecule type" value="Genomic_DNA"/>
</dbReference>
<dbReference type="AlphaFoldDB" id="U3PAR2"/>
<dbReference type="RefSeq" id="WP_021756103.1">
    <property type="nucleotide sequence ID" value="NC_022438.1"/>
</dbReference>
<dbReference type="PATRIC" id="fig|1389489.3.peg.2631"/>
<accession>U3PAR2</accession>
<proteinExistence type="predicted"/>
<feature type="compositionally biased region" description="Acidic residues" evidence="1">
    <location>
        <begin position="54"/>
        <end position="68"/>
    </location>
</feature>
<dbReference type="Proteomes" id="UP000016743">
    <property type="component" value="Chromosome"/>
</dbReference>
<keyword evidence="3" id="KW-1185">Reference proteome</keyword>